<accession>A0A0B1YRY3</accession>
<dbReference type="InterPro" id="IPR036410">
    <property type="entry name" value="HSP_DnaJ_Cys-rich_dom_sf"/>
</dbReference>
<proteinExistence type="predicted"/>
<name>A0A0B1YRY3_9PSED</name>
<sequence>MKKQHGPAFRREKRQLMACGRCRGAGLIAGVFHDLDCEICDGTGWVCAVTGHPIPLADLVRQLNQRLRDAVADAGRLRHEVGGAQQQYLQNNRRGAGGTNYTGD</sequence>
<dbReference type="AlphaFoldDB" id="A0A0B1YRY3"/>
<feature type="compositionally biased region" description="Polar residues" evidence="1">
    <location>
        <begin position="84"/>
        <end position="94"/>
    </location>
</feature>
<dbReference type="SUPFAM" id="SSF57938">
    <property type="entry name" value="DnaJ/Hsp40 cysteine-rich domain"/>
    <property type="match status" value="1"/>
</dbReference>
<protein>
    <submittedName>
        <fullName evidence="2">Prophage PssSM-03</fullName>
    </submittedName>
</protein>
<evidence type="ECO:0000313" key="2">
    <source>
        <dbReference type="EMBL" id="KHK61230.1"/>
    </source>
</evidence>
<evidence type="ECO:0000256" key="1">
    <source>
        <dbReference type="SAM" id="MobiDB-lite"/>
    </source>
</evidence>
<evidence type="ECO:0000313" key="3">
    <source>
        <dbReference type="Proteomes" id="UP000030949"/>
    </source>
</evidence>
<dbReference type="Proteomes" id="UP000030949">
    <property type="component" value="Unassembled WGS sequence"/>
</dbReference>
<organism evidence="2 3">
    <name type="scientific">Pseudomonas frederiksbergensis</name>
    <dbReference type="NCBI Taxonomy" id="104087"/>
    <lineage>
        <taxon>Bacteria</taxon>
        <taxon>Pseudomonadati</taxon>
        <taxon>Pseudomonadota</taxon>
        <taxon>Gammaproteobacteria</taxon>
        <taxon>Pseudomonadales</taxon>
        <taxon>Pseudomonadaceae</taxon>
        <taxon>Pseudomonas</taxon>
    </lineage>
</organism>
<comment type="caution">
    <text evidence="2">The sequence shown here is derived from an EMBL/GenBank/DDBJ whole genome shotgun (WGS) entry which is preliminary data.</text>
</comment>
<feature type="compositionally biased region" description="Gly residues" evidence="1">
    <location>
        <begin position="95"/>
        <end position="104"/>
    </location>
</feature>
<reference evidence="3" key="1">
    <citation type="submission" date="2015-03" db="EMBL/GenBank/DDBJ databases">
        <title>Pseudomonas frederiksbergensis hydrocarbon degrader.</title>
        <authorList>
            <person name="Brown L.M."/>
            <person name="Ruiz O.N."/>
            <person name="Mueller S."/>
            <person name="Gunasekera T.S."/>
        </authorList>
    </citation>
    <scope>NUCLEOTIDE SEQUENCE [LARGE SCALE GENOMIC DNA]</scope>
    <source>
        <strain evidence="3">SI8</strain>
    </source>
</reference>
<dbReference type="OrthoDB" id="7031870at2"/>
<gene>
    <name evidence="2" type="ORF">JZ00_29635</name>
</gene>
<dbReference type="EMBL" id="JQGJ01000041">
    <property type="protein sequence ID" value="KHK61230.1"/>
    <property type="molecule type" value="Genomic_DNA"/>
</dbReference>
<feature type="region of interest" description="Disordered" evidence="1">
    <location>
        <begin position="83"/>
        <end position="104"/>
    </location>
</feature>